<evidence type="ECO:0000256" key="3">
    <source>
        <dbReference type="ARBA" id="ARBA00022519"/>
    </source>
</evidence>
<comment type="function">
    <text evidence="7">Part of the tripartite ATP-independent periplasmic (TRAP) transport system.</text>
</comment>
<evidence type="ECO:0000256" key="4">
    <source>
        <dbReference type="ARBA" id="ARBA00022692"/>
    </source>
</evidence>
<feature type="transmembrane region" description="Helical" evidence="7">
    <location>
        <begin position="251"/>
        <end position="269"/>
    </location>
</feature>
<dbReference type="EMBL" id="MW021341">
    <property type="protein sequence ID" value="QOQ86080.1"/>
    <property type="molecule type" value="Genomic_DNA"/>
</dbReference>
<accession>A0A7M1LF36</accession>
<dbReference type="PANTHER" id="PTHR33362:SF5">
    <property type="entry name" value="C4-DICARBOXYLATE TRAP TRANSPORTER LARGE PERMEASE PROTEIN DCTM"/>
    <property type="match status" value="1"/>
</dbReference>
<dbReference type="GO" id="GO:0022857">
    <property type="term" value="F:transmembrane transporter activity"/>
    <property type="evidence" value="ECO:0007669"/>
    <property type="project" value="UniProtKB-UniRule"/>
</dbReference>
<dbReference type="InterPro" id="IPR004681">
    <property type="entry name" value="TRAP_DctM"/>
</dbReference>
<feature type="transmembrane region" description="Helical" evidence="7">
    <location>
        <begin position="323"/>
        <end position="353"/>
    </location>
</feature>
<feature type="domain" description="TRAP C4-dicarboxylate transport system permease DctM subunit" evidence="8">
    <location>
        <begin position="13"/>
        <end position="427"/>
    </location>
</feature>
<keyword evidence="4 7" id="KW-0812">Transmembrane</keyword>
<keyword evidence="3 7" id="KW-0997">Cell inner membrane</keyword>
<comment type="subcellular location">
    <subcellularLocation>
        <location evidence="1 7">Cell inner membrane</location>
        <topology evidence="1 7">Multi-pass membrane protein</topology>
    </subcellularLocation>
</comment>
<feature type="transmembrane region" description="Helical" evidence="7">
    <location>
        <begin position="177"/>
        <end position="197"/>
    </location>
</feature>
<evidence type="ECO:0000259" key="8">
    <source>
        <dbReference type="Pfam" id="PF06808"/>
    </source>
</evidence>
<dbReference type="Pfam" id="PF06808">
    <property type="entry name" value="DctM"/>
    <property type="match status" value="1"/>
</dbReference>
<feature type="transmembrane region" description="Helical" evidence="7">
    <location>
        <begin position="411"/>
        <end position="432"/>
    </location>
</feature>
<evidence type="ECO:0000256" key="5">
    <source>
        <dbReference type="ARBA" id="ARBA00022989"/>
    </source>
</evidence>
<keyword evidence="5 7" id="KW-1133">Transmembrane helix</keyword>
<feature type="transmembrane region" description="Helical" evidence="7">
    <location>
        <begin position="95"/>
        <end position="112"/>
    </location>
</feature>
<dbReference type="PIRSF" id="PIRSF006066">
    <property type="entry name" value="HI0050"/>
    <property type="match status" value="1"/>
</dbReference>
<dbReference type="AlphaFoldDB" id="A0A7M1LF36"/>
<gene>
    <name evidence="9" type="primary">fcbT3</name>
</gene>
<comment type="caution">
    <text evidence="7">Lacks conserved residue(s) required for the propagation of feature annotation.</text>
</comment>
<reference evidence="9" key="1">
    <citation type="submission" date="2020-09" db="EMBL/GenBank/DDBJ databases">
        <title>Hydrolytic dehalogenation operon of 4-chlorobenzoate is transcriptional regulated by the TetR-type repressor FcbR and the intermediate 4-chlorobenzoyl-CoA.</title>
        <authorList>
            <person name="Cheng M."/>
            <person name="Pei D."/>
            <person name="He X."/>
            <person name="Liu Y."/>
            <person name="Zhu P."/>
            <person name="Yan X."/>
        </authorList>
    </citation>
    <scope>NUCLEOTIDE SEQUENCE</scope>
    <source>
        <strain evidence="9">CD-2</strain>
    </source>
</reference>
<evidence type="ECO:0000256" key="2">
    <source>
        <dbReference type="ARBA" id="ARBA00022475"/>
    </source>
</evidence>
<dbReference type="InterPro" id="IPR010656">
    <property type="entry name" value="DctM"/>
</dbReference>
<evidence type="ECO:0000256" key="6">
    <source>
        <dbReference type="ARBA" id="ARBA00023136"/>
    </source>
</evidence>
<feature type="transmembrane region" description="Helical" evidence="7">
    <location>
        <begin position="281"/>
        <end position="303"/>
    </location>
</feature>
<feature type="transmembrane region" description="Helical" evidence="7">
    <location>
        <begin position="223"/>
        <end position="245"/>
    </location>
</feature>
<keyword evidence="2" id="KW-1003">Cell membrane</keyword>
<feature type="transmembrane region" description="Helical" evidence="7">
    <location>
        <begin position="54"/>
        <end position="75"/>
    </location>
</feature>
<evidence type="ECO:0000313" key="9">
    <source>
        <dbReference type="EMBL" id="QOQ86080.1"/>
    </source>
</evidence>
<dbReference type="PANTHER" id="PTHR33362">
    <property type="entry name" value="SIALIC ACID TRAP TRANSPORTER PERMEASE PROTEIN SIAT-RELATED"/>
    <property type="match status" value="1"/>
</dbReference>
<protein>
    <recommendedName>
        <fullName evidence="7">TRAP transporter large permease protein</fullName>
    </recommendedName>
</protein>
<sequence>MNWQLAAWLLLGGTTVLLFLGLPVAYSFFAINVVGAWLFLGGDSALGQLVRNGLVAVASFSLTPIPLFILMGELLFHTGLAQRAIDGIDKVIPRLPGRLAVIAVVAGTFFSAISGSTIATTAMLGSLMLPMMLARGYEPKLGMGPIIAIGGVDMLIPPSALAVLLGSLAGISISKLLIGGVLPGLLLAISFVAYIVASAKLRPESAPREELVVLRGWERWRELVVYVLPLSLIFVAIVAVISGGVATPTEAAAIGCAATLAITLMYRALRWQSLVQALQGTVAISGMILFIIVAATTFSQVLSFSGATNGIVDLVQSSGLPPAGVVAIMLAILIFLGLFVDQVSMMLLTLPFYMPIVKSLGIDQIWFGVMYLICMQLGLLMPPHGMLLYTMKGVAPKHITMGQVFASAMPYVGLSFTMLILIFFWPGIATWLPDVFVGR</sequence>
<proteinExistence type="inferred from homology"/>
<feature type="transmembrane region" description="Helical" evidence="7">
    <location>
        <begin position="146"/>
        <end position="171"/>
    </location>
</feature>
<feature type="transmembrane region" description="Helical" evidence="7">
    <location>
        <begin position="365"/>
        <end position="391"/>
    </location>
</feature>
<comment type="similarity">
    <text evidence="7">Belongs to the TRAP transporter large permease family.</text>
</comment>
<dbReference type="GO" id="GO:0005886">
    <property type="term" value="C:plasma membrane"/>
    <property type="evidence" value="ECO:0007669"/>
    <property type="project" value="UniProtKB-SubCell"/>
</dbReference>
<evidence type="ECO:0000256" key="1">
    <source>
        <dbReference type="ARBA" id="ARBA00004429"/>
    </source>
</evidence>
<dbReference type="NCBIfam" id="TIGR00786">
    <property type="entry name" value="dctM"/>
    <property type="match status" value="1"/>
</dbReference>
<evidence type="ECO:0000256" key="7">
    <source>
        <dbReference type="RuleBase" id="RU369079"/>
    </source>
</evidence>
<keyword evidence="7" id="KW-0813">Transport</keyword>
<organism evidence="9">
    <name type="scientific">Comamonas sediminis</name>
    <dbReference type="NCBI Taxonomy" id="1783360"/>
    <lineage>
        <taxon>Bacteria</taxon>
        <taxon>Pseudomonadati</taxon>
        <taxon>Pseudomonadota</taxon>
        <taxon>Betaproteobacteria</taxon>
        <taxon>Burkholderiales</taxon>
        <taxon>Comamonadaceae</taxon>
        <taxon>Comamonas</taxon>
    </lineage>
</organism>
<comment type="subunit">
    <text evidence="7">The complex comprises the extracytoplasmic solute receptor protein and the two transmembrane proteins.</text>
</comment>
<keyword evidence="6 7" id="KW-0472">Membrane</keyword>
<name>A0A7M1LF36_9BURK</name>